<keyword evidence="2" id="KW-1185">Reference proteome</keyword>
<proteinExistence type="predicted"/>
<sequence length="549" mass="62422">MEVAVLPEEILSLICAELGRERDFKCLYNCARSSRSLADAALRTMYQYHELSPAFNFTEDDMRQLDIGFQDVQQYFRKWTLLWRSIISSSLEPLPTYKPYCRYLRIIDFRNLSDMVESTHFRAAKRSFYAKPLSKFNHVRQKGKYEMVDVVATVNNVGEVVVPKATLLEEISGHLRPGFLTRWISRTPRLRRMVLWKGDALGSDAGKAVANNCEYFDALTIHGWLDPDADDVFATFLDDLRPDTLQYLQFISFNNIGRRSFEALARHSTIKELFLNNLSREAMENLNSLKGCTQIEVLSLEDSSGAVRLEEANNDVFMEVIAWLSSCTKLRDITIRKFFDGPSILAAVAVAPEVKWFKLCVEGYTVRNASSASFHTALSDQSHLESLVLSGNGDDTHPHDLEIMVSSICQLPNLKELVLKQISDEFDMTHITNLALNLPLLEEFWTSGGELSSDILPLLANLRNLKSLTLYALTQFDLSSILDFVQRLDPDKQKGFFLSLMAVDQEYDLSEVERQLVIESIQARVEGRFGTSNLEMAAASAEKPWFEPI</sequence>
<evidence type="ECO:0008006" key="3">
    <source>
        <dbReference type="Google" id="ProtNLM"/>
    </source>
</evidence>
<evidence type="ECO:0000313" key="1">
    <source>
        <dbReference type="EMBL" id="KAK5955016.1"/>
    </source>
</evidence>
<comment type="caution">
    <text evidence="1">The sequence shown here is derived from an EMBL/GenBank/DDBJ whole genome shotgun (WGS) entry which is preliminary data.</text>
</comment>
<protein>
    <recommendedName>
        <fullName evidence="3">F-box domain-containing protein</fullName>
    </recommendedName>
</protein>
<dbReference type="Proteomes" id="UP001316803">
    <property type="component" value="Unassembled WGS sequence"/>
</dbReference>
<dbReference type="EMBL" id="JAKLMC020000007">
    <property type="protein sequence ID" value="KAK5955016.1"/>
    <property type="molecule type" value="Genomic_DNA"/>
</dbReference>
<dbReference type="AlphaFoldDB" id="A0AAN8FB77"/>
<name>A0AAN8FB77_9EURO</name>
<reference evidence="1 2" key="1">
    <citation type="submission" date="2022-12" db="EMBL/GenBank/DDBJ databases">
        <title>Genomic features and morphological characterization of a novel Knufia sp. strain isolated from spacecraft assembly facility.</title>
        <authorList>
            <person name="Teixeira M."/>
            <person name="Chander A.M."/>
            <person name="Stajich J.E."/>
            <person name="Venkateswaran K."/>
        </authorList>
    </citation>
    <scope>NUCLEOTIDE SEQUENCE [LARGE SCALE GENOMIC DNA]</scope>
    <source>
        <strain evidence="1 2">FJI-L2-BK-P2</strain>
    </source>
</reference>
<organism evidence="1 2">
    <name type="scientific">Knufia fluminis</name>
    <dbReference type="NCBI Taxonomy" id="191047"/>
    <lineage>
        <taxon>Eukaryota</taxon>
        <taxon>Fungi</taxon>
        <taxon>Dikarya</taxon>
        <taxon>Ascomycota</taxon>
        <taxon>Pezizomycotina</taxon>
        <taxon>Eurotiomycetes</taxon>
        <taxon>Chaetothyriomycetidae</taxon>
        <taxon>Chaetothyriales</taxon>
        <taxon>Trichomeriaceae</taxon>
        <taxon>Knufia</taxon>
    </lineage>
</organism>
<dbReference type="SUPFAM" id="SSF52047">
    <property type="entry name" value="RNI-like"/>
    <property type="match status" value="1"/>
</dbReference>
<gene>
    <name evidence="1" type="ORF">OHC33_003695</name>
</gene>
<accession>A0AAN8FB77</accession>
<evidence type="ECO:0000313" key="2">
    <source>
        <dbReference type="Proteomes" id="UP001316803"/>
    </source>
</evidence>
<dbReference type="InterPro" id="IPR032675">
    <property type="entry name" value="LRR_dom_sf"/>
</dbReference>
<dbReference type="Gene3D" id="3.80.10.10">
    <property type="entry name" value="Ribonuclease Inhibitor"/>
    <property type="match status" value="2"/>
</dbReference>